<feature type="domain" description="SIS" evidence="2">
    <location>
        <begin position="41"/>
        <end position="180"/>
    </location>
</feature>
<dbReference type="Gene3D" id="3.40.50.10490">
    <property type="entry name" value="Glucose-6-phosphate isomerase like protein, domain 1"/>
    <property type="match status" value="2"/>
</dbReference>
<reference evidence="3 4" key="1">
    <citation type="submission" date="2020-08" db="EMBL/GenBank/DDBJ databases">
        <title>Sequencing the genomes of 1000 actinobacteria strains.</title>
        <authorList>
            <person name="Klenk H.-P."/>
        </authorList>
    </citation>
    <scope>NUCLEOTIDE SEQUENCE [LARGE SCALE GENOMIC DNA]</scope>
    <source>
        <strain evidence="3 4">DSM 46887</strain>
    </source>
</reference>
<name>A0A7W9IMJ1_9ACTN</name>
<dbReference type="EMBL" id="JACHMP010000001">
    <property type="protein sequence ID" value="MBB5823100.1"/>
    <property type="molecule type" value="Genomic_DNA"/>
</dbReference>
<dbReference type="InterPro" id="IPR001347">
    <property type="entry name" value="SIS_dom"/>
</dbReference>
<dbReference type="GO" id="GO:0006047">
    <property type="term" value="P:UDP-N-acetylglucosamine metabolic process"/>
    <property type="evidence" value="ECO:0007669"/>
    <property type="project" value="TreeGrafter"/>
</dbReference>
<dbReference type="GO" id="GO:0006487">
    <property type="term" value="P:protein N-linked glycosylation"/>
    <property type="evidence" value="ECO:0007669"/>
    <property type="project" value="TreeGrafter"/>
</dbReference>
<dbReference type="SUPFAM" id="SSF53697">
    <property type="entry name" value="SIS domain"/>
    <property type="match status" value="1"/>
</dbReference>
<dbReference type="Pfam" id="PF01380">
    <property type="entry name" value="SIS"/>
    <property type="match status" value="1"/>
</dbReference>
<dbReference type="AlphaFoldDB" id="A0A7W9IMJ1"/>
<protein>
    <submittedName>
        <fullName evidence="3">Fructoselysine-6-P-deglycase FrlB-like protein</fullName>
    </submittedName>
</protein>
<dbReference type="Proteomes" id="UP000540685">
    <property type="component" value="Unassembled WGS sequence"/>
</dbReference>
<keyword evidence="1" id="KW-1133">Transmembrane helix</keyword>
<dbReference type="RefSeq" id="WP_184540043.1">
    <property type="nucleotide sequence ID" value="NZ_JACHMP010000001.1"/>
</dbReference>
<organism evidence="3 4">
    <name type="scientific">Streptosporangium becharense</name>
    <dbReference type="NCBI Taxonomy" id="1816182"/>
    <lineage>
        <taxon>Bacteria</taxon>
        <taxon>Bacillati</taxon>
        <taxon>Actinomycetota</taxon>
        <taxon>Actinomycetes</taxon>
        <taxon>Streptosporangiales</taxon>
        <taxon>Streptosporangiaceae</taxon>
        <taxon>Streptosporangium</taxon>
    </lineage>
</organism>
<proteinExistence type="predicted"/>
<comment type="caution">
    <text evidence="3">The sequence shown here is derived from an EMBL/GenBank/DDBJ whole genome shotgun (WGS) entry which is preliminary data.</text>
</comment>
<evidence type="ECO:0000313" key="4">
    <source>
        <dbReference type="Proteomes" id="UP000540685"/>
    </source>
</evidence>
<sequence>MAPAAPGTPNPAVRAPRPVEADFLPTLDHALAQRATIGAFVGDVLADGISDVFFLGCGGSYASSVHAATTLADRVGGLAVHNLFSTDVAATAPARLGPRSLVIASAHSGATPETVAATKAARQAGAKVISLSQRADSPLGRLADLALDYRSERTITSAKQILLSHITWALLEGGGDTPAETAAAVREAYDALPGALRASLDEADEKLGRVAADLAASPFVFVLGAGPTFGAAYLLSMCYLMEMQWKRSASFRAGEFFHGAFEMVEGDAGVITFVGEDLTRPAAERAARFAGRYTAHAHHVDSRDLTLPGVPPVLRAEVAPIALGVLAGRLAEHFEAVTGHSLDERRYMYKVDY</sequence>
<gene>
    <name evidence="3" type="ORF">F4562_006162</name>
</gene>
<dbReference type="PANTHER" id="PTHR10937">
    <property type="entry name" value="GLUCOSAMINE--FRUCTOSE-6-PHOSPHATE AMINOTRANSFERASE, ISOMERIZING"/>
    <property type="match status" value="1"/>
</dbReference>
<dbReference type="PANTHER" id="PTHR10937:SF14">
    <property type="entry name" value="FRUCTOSELYSINE 6-PHOSPHATE DEGLYCASE"/>
    <property type="match status" value="1"/>
</dbReference>
<feature type="transmembrane region" description="Helical" evidence="1">
    <location>
        <begin position="219"/>
        <end position="240"/>
    </location>
</feature>
<dbReference type="GO" id="GO:0004360">
    <property type="term" value="F:glutamine-fructose-6-phosphate transaminase (isomerizing) activity"/>
    <property type="evidence" value="ECO:0007669"/>
    <property type="project" value="TreeGrafter"/>
</dbReference>
<keyword evidence="1" id="KW-0472">Membrane</keyword>
<dbReference type="InterPro" id="IPR046348">
    <property type="entry name" value="SIS_dom_sf"/>
</dbReference>
<dbReference type="GO" id="GO:0097367">
    <property type="term" value="F:carbohydrate derivative binding"/>
    <property type="evidence" value="ECO:0007669"/>
    <property type="project" value="InterPro"/>
</dbReference>
<evidence type="ECO:0000259" key="2">
    <source>
        <dbReference type="PROSITE" id="PS51464"/>
    </source>
</evidence>
<keyword evidence="4" id="KW-1185">Reference proteome</keyword>
<evidence type="ECO:0000256" key="1">
    <source>
        <dbReference type="SAM" id="Phobius"/>
    </source>
</evidence>
<evidence type="ECO:0000313" key="3">
    <source>
        <dbReference type="EMBL" id="MBB5823100.1"/>
    </source>
</evidence>
<keyword evidence="1" id="KW-0812">Transmembrane</keyword>
<accession>A0A7W9IMJ1</accession>
<dbReference type="GO" id="GO:0006002">
    <property type="term" value="P:fructose 6-phosphate metabolic process"/>
    <property type="evidence" value="ECO:0007669"/>
    <property type="project" value="TreeGrafter"/>
</dbReference>
<dbReference type="PROSITE" id="PS51464">
    <property type="entry name" value="SIS"/>
    <property type="match status" value="1"/>
</dbReference>